<dbReference type="AlphaFoldDB" id="A0A5J4QXC3"/>
<sequence length="91" mass="10664">MIYTSSFSNSTDPDDQPDLLLDERVLLLEEEENDDEEEDVDKDDELCGIIDVLFAYLGDCNDDEDDEEEFDYNYYDNESIYAILAFALFDY</sequence>
<gene>
    <name evidence="1" type="ORF">EZS28_054078</name>
</gene>
<dbReference type="Proteomes" id="UP000324800">
    <property type="component" value="Unassembled WGS sequence"/>
</dbReference>
<reference evidence="1 2" key="1">
    <citation type="submission" date="2019-03" db="EMBL/GenBank/DDBJ databases">
        <title>Single cell metagenomics reveals metabolic interactions within the superorganism composed of flagellate Streblomastix strix and complex community of Bacteroidetes bacteria on its surface.</title>
        <authorList>
            <person name="Treitli S.C."/>
            <person name="Kolisko M."/>
            <person name="Husnik F."/>
            <person name="Keeling P."/>
            <person name="Hampl V."/>
        </authorList>
    </citation>
    <scope>NUCLEOTIDE SEQUENCE [LARGE SCALE GENOMIC DNA]</scope>
    <source>
        <strain evidence="1">ST1C</strain>
    </source>
</reference>
<proteinExistence type="predicted"/>
<protein>
    <submittedName>
        <fullName evidence="1">Uncharacterized protein</fullName>
    </submittedName>
</protein>
<name>A0A5J4QXC3_9EUKA</name>
<evidence type="ECO:0000313" key="1">
    <source>
        <dbReference type="EMBL" id="KAA6325351.1"/>
    </source>
</evidence>
<dbReference type="EMBL" id="SNRW01044142">
    <property type="protein sequence ID" value="KAA6325351.1"/>
    <property type="molecule type" value="Genomic_DNA"/>
</dbReference>
<comment type="caution">
    <text evidence="1">The sequence shown here is derived from an EMBL/GenBank/DDBJ whole genome shotgun (WGS) entry which is preliminary data.</text>
</comment>
<evidence type="ECO:0000313" key="2">
    <source>
        <dbReference type="Proteomes" id="UP000324800"/>
    </source>
</evidence>
<accession>A0A5J4QXC3</accession>
<organism evidence="1 2">
    <name type="scientific">Streblomastix strix</name>
    <dbReference type="NCBI Taxonomy" id="222440"/>
    <lineage>
        <taxon>Eukaryota</taxon>
        <taxon>Metamonada</taxon>
        <taxon>Preaxostyla</taxon>
        <taxon>Oxymonadida</taxon>
        <taxon>Streblomastigidae</taxon>
        <taxon>Streblomastix</taxon>
    </lineage>
</organism>